<feature type="compositionally biased region" description="Polar residues" evidence="1">
    <location>
        <begin position="90"/>
        <end position="99"/>
    </location>
</feature>
<gene>
    <name evidence="2" type="ORF">KOW79_009994</name>
</gene>
<accession>A0A9D3NSN5</accession>
<dbReference type="OrthoDB" id="8963016at2759"/>
<protein>
    <submittedName>
        <fullName evidence="2">Uncharacterized protein</fullName>
    </submittedName>
</protein>
<proteinExistence type="predicted"/>
<evidence type="ECO:0000313" key="2">
    <source>
        <dbReference type="EMBL" id="KAG7326593.1"/>
    </source>
</evidence>
<comment type="caution">
    <text evidence="2">The sequence shown here is derived from an EMBL/GenBank/DDBJ whole genome shotgun (WGS) entry which is preliminary data.</text>
</comment>
<dbReference type="Proteomes" id="UP000824219">
    <property type="component" value="Linkage Group LG11"/>
</dbReference>
<evidence type="ECO:0000313" key="3">
    <source>
        <dbReference type="Proteomes" id="UP000824219"/>
    </source>
</evidence>
<sequence>MSQRFTVSASSRSDGELGEINQLFEGDEPNPSSSDKEGASDLVEDPVKGFSNNNNKIKAFERYGQHVESTSSLPQQDKKRKENQHKKVKVSTQEITATM</sequence>
<feature type="region of interest" description="Disordered" evidence="1">
    <location>
        <begin position="1"/>
        <end position="99"/>
    </location>
</feature>
<feature type="compositionally biased region" description="Polar residues" evidence="1">
    <location>
        <begin position="1"/>
        <end position="12"/>
    </location>
</feature>
<keyword evidence="3" id="KW-1185">Reference proteome</keyword>
<organism evidence="2 3">
    <name type="scientific">Hemibagrus wyckioides</name>
    <dbReference type="NCBI Taxonomy" id="337641"/>
    <lineage>
        <taxon>Eukaryota</taxon>
        <taxon>Metazoa</taxon>
        <taxon>Chordata</taxon>
        <taxon>Craniata</taxon>
        <taxon>Vertebrata</taxon>
        <taxon>Euteleostomi</taxon>
        <taxon>Actinopterygii</taxon>
        <taxon>Neopterygii</taxon>
        <taxon>Teleostei</taxon>
        <taxon>Ostariophysi</taxon>
        <taxon>Siluriformes</taxon>
        <taxon>Bagridae</taxon>
        <taxon>Hemibagrus</taxon>
    </lineage>
</organism>
<dbReference type="EMBL" id="JAHKSW010000011">
    <property type="protein sequence ID" value="KAG7326593.1"/>
    <property type="molecule type" value="Genomic_DNA"/>
</dbReference>
<dbReference type="AlphaFoldDB" id="A0A9D3NSN5"/>
<evidence type="ECO:0000256" key="1">
    <source>
        <dbReference type="SAM" id="MobiDB-lite"/>
    </source>
</evidence>
<reference evidence="2 3" key="1">
    <citation type="submission" date="2021-06" db="EMBL/GenBank/DDBJ databases">
        <title>Chromosome-level genome assembly of the red-tail catfish (Hemibagrus wyckioides).</title>
        <authorList>
            <person name="Shao F."/>
        </authorList>
    </citation>
    <scope>NUCLEOTIDE SEQUENCE [LARGE SCALE GENOMIC DNA]</scope>
    <source>
        <strain evidence="2">EC202008001</strain>
        <tissue evidence="2">Blood</tissue>
    </source>
</reference>
<name>A0A9D3NSN5_9TELE</name>